<keyword evidence="1" id="KW-0472">Membrane</keyword>
<comment type="caution">
    <text evidence="2">The sequence shown here is derived from an EMBL/GenBank/DDBJ whole genome shotgun (WGS) entry which is preliminary data.</text>
</comment>
<dbReference type="Proteomes" id="UP000033684">
    <property type="component" value="Unassembled WGS sequence"/>
</dbReference>
<keyword evidence="3" id="KW-1185">Reference proteome</keyword>
<reference evidence="3" key="1">
    <citation type="submission" date="2015-03" db="EMBL/GenBank/DDBJ databases">
        <title>Draft genome sequence of a novel methanotroph (Sn10-6) isolated from flooded ricefield rhizosphere in India.</title>
        <authorList>
            <person name="Pandit P.S."/>
            <person name="Pore S.D."/>
            <person name="Arora P."/>
            <person name="Kapse N.G."/>
            <person name="Dhakephalkar P.K."/>
            <person name="Rahalkar M.C."/>
        </authorList>
    </citation>
    <scope>NUCLEOTIDE SEQUENCE [LARGE SCALE GENOMIC DNA]</scope>
    <source>
        <strain evidence="3">Sn10-6</strain>
    </source>
</reference>
<protein>
    <recommendedName>
        <fullName evidence="4">DUF2335 domain-containing protein</fullName>
    </recommendedName>
</protein>
<keyword evidence="1" id="KW-1133">Transmembrane helix</keyword>
<evidence type="ECO:0000313" key="2">
    <source>
        <dbReference type="EMBL" id="KJV06235.1"/>
    </source>
</evidence>
<dbReference type="InterPro" id="IPR019284">
    <property type="entry name" value="RP532"/>
</dbReference>
<reference evidence="2 3" key="2">
    <citation type="journal article" date="2016" name="Microb. Ecol.">
        <title>Genome Characteristics of a Novel Type I Methanotroph (Sn10-6) Isolated from a Flooded Indian Rice Field.</title>
        <authorList>
            <person name="Rahalkar M.C."/>
            <person name="Pandit P.S."/>
            <person name="Dhakephalkar P.K."/>
            <person name="Pore S."/>
            <person name="Arora P."/>
            <person name="Kapse N."/>
        </authorList>
    </citation>
    <scope>NUCLEOTIDE SEQUENCE [LARGE SCALE GENOMIC DNA]</scope>
    <source>
        <strain evidence="2 3">Sn10-6</strain>
    </source>
</reference>
<evidence type="ECO:0000256" key="1">
    <source>
        <dbReference type="SAM" id="Phobius"/>
    </source>
</evidence>
<dbReference type="RefSeq" id="WP_045779510.1">
    <property type="nucleotide sequence ID" value="NZ_LAJX01000124.1"/>
</dbReference>
<gene>
    <name evidence="2" type="ORF">VZ94_12695</name>
</gene>
<dbReference type="AlphaFoldDB" id="A0A0F3IHG7"/>
<feature type="transmembrane region" description="Helical" evidence="1">
    <location>
        <begin position="122"/>
        <end position="141"/>
    </location>
</feature>
<accession>A0A0F3IHG7</accession>
<organism evidence="2 3">
    <name type="scientific">Methylocucumis oryzae</name>
    <dbReference type="NCBI Taxonomy" id="1632867"/>
    <lineage>
        <taxon>Bacteria</taxon>
        <taxon>Pseudomonadati</taxon>
        <taxon>Pseudomonadota</taxon>
        <taxon>Gammaproteobacteria</taxon>
        <taxon>Methylococcales</taxon>
        <taxon>Methylococcaceae</taxon>
        <taxon>Methylocucumis</taxon>
    </lineage>
</organism>
<dbReference type="EMBL" id="LAJX01000124">
    <property type="protein sequence ID" value="KJV06235.1"/>
    <property type="molecule type" value="Genomic_DNA"/>
</dbReference>
<keyword evidence="1" id="KW-0812">Transmembrane</keyword>
<evidence type="ECO:0008006" key="4">
    <source>
        <dbReference type="Google" id="ProtNLM"/>
    </source>
</evidence>
<dbReference type="Pfam" id="PF10097">
    <property type="entry name" value="DUF2335"/>
    <property type="match status" value="1"/>
</dbReference>
<name>A0A0F3IHG7_9GAMM</name>
<sequence length="144" mass="15433">MAKTTPQKRQANQQVVSAKQTVTHYQGAVPPPEILRGIDEIVPGAAARLIALAEQESNHRRILEVKAIEANIAAQEAQAQINKQQITAVFRSDIIGQIAGFLVCLCCIGAAVYLGINQHDWLAGAISAIPTAALIKAFVLTKNK</sequence>
<proteinExistence type="predicted"/>
<dbReference type="OrthoDB" id="7063521at2"/>
<evidence type="ECO:0000313" key="3">
    <source>
        <dbReference type="Proteomes" id="UP000033684"/>
    </source>
</evidence>
<feature type="transmembrane region" description="Helical" evidence="1">
    <location>
        <begin position="94"/>
        <end position="116"/>
    </location>
</feature>